<evidence type="ECO:0000313" key="4">
    <source>
        <dbReference type="Proteomes" id="UP000203902"/>
    </source>
</evidence>
<keyword evidence="1" id="KW-0328">Glycosyltransferase</keyword>
<dbReference type="CDD" id="cd11301">
    <property type="entry name" value="Fut1_Fut2_like"/>
    <property type="match status" value="1"/>
</dbReference>
<proteinExistence type="predicted"/>
<dbReference type="KEGG" id="vg:30308282"/>
<dbReference type="PANTHER" id="PTHR11927:SF9">
    <property type="entry name" value="L-FUCOSYLTRANSFERASE"/>
    <property type="match status" value="1"/>
</dbReference>
<dbReference type="EMBL" id="KU686212">
    <property type="protein sequence ID" value="AOV62152.1"/>
    <property type="molecule type" value="Genomic_DNA"/>
</dbReference>
<dbReference type="GO" id="GO:0008107">
    <property type="term" value="F:galactoside 2-alpha-L-fucosyltransferase activity"/>
    <property type="evidence" value="ECO:0007669"/>
    <property type="project" value="InterPro"/>
</dbReference>
<sequence>MTISFNYLGNLGHLGNQMFQYAALMGLSSKYNRTFCIPHPDTFSTASYQENRSSIYSAFDIKPPHVGMSKFNPVSEAHFHFDNNLFENLPPQDIDLRGYFQCEKWFKHIEDDVRKAFTFKPEYMEVAQLMRDQLDGEVISLHIRRTDYITNPNHYCMHMGYYLKALKVMPSEPKVIIFSDDTEWAKDQKEFPDDRFLVSETNCPYTDMALMTLCDYHINANSSFSWWGSWLSNSKKVTAPSDWFSGPLTSNNLSDIYCDGWEVI</sequence>
<accession>A0A1D8KU28</accession>
<evidence type="ECO:0000256" key="2">
    <source>
        <dbReference type="ARBA" id="ARBA00022679"/>
    </source>
</evidence>
<gene>
    <name evidence="3" type="ORF">C490910_228</name>
</gene>
<dbReference type="GO" id="GO:0005975">
    <property type="term" value="P:carbohydrate metabolic process"/>
    <property type="evidence" value="ECO:0007669"/>
    <property type="project" value="InterPro"/>
</dbReference>
<protein>
    <submittedName>
        <fullName evidence="3">Glycosyltransferase family 11</fullName>
    </submittedName>
</protein>
<organism evidence="3 4">
    <name type="scientific">Synechococcus phage S-CAM7</name>
    <dbReference type="NCBI Taxonomy" id="1883368"/>
    <lineage>
        <taxon>Viruses</taxon>
        <taxon>Duplodnaviria</taxon>
        <taxon>Heunggongvirae</taxon>
        <taxon>Uroviricota</taxon>
        <taxon>Caudoviricetes</taxon>
        <taxon>Pantevenvirales</taxon>
        <taxon>Kyanoviridae</taxon>
        <taxon>Mazuvirus</taxon>
        <taxon>Mazuvirus scam7</taxon>
    </lineage>
</organism>
<dbReference type="InterPro" id="IPR002516">
    <property type="entry name" value="Glyco_trans_11"/>
</dbReference>
<name>A0A1D8KU28_9CAUD</name>
<keyword evidence="4" id="KW-1185">Reference proteome</keyword>
<evidence type="ECO:0000313" key="3">
    <source>
        <dbReference type="EMBL" id="AOV62152.1"/>
    </source>
</evidence>
<dbReference type="OrthoDB" id="12609at10239"/>
<reference evidence="3 4" key="1">
    <citation type="journal article" date="2016" name="Virology">
        <title>The genomic content and context of auxiliary metabolic genes in marine cyanomyoviruses.</title>
        <authorList>
            <person name="Crummett L.T."/>
            <person name="Puxty R.J."/>
            <person name="Weihe C."/>
            <person name="Marston M.F."/>
            <person name="Martiny J.B."/>
        </authorList>
    </citation>
    <scope>NUCLEOTIDE SEQUENCE [LARGE SCALE GENOMIC DNA]</scope>
    <source>
        <strain evidence="3">0910CC49</strain>
    </source>
</reference>
<dbReference type="GO" id="GO:0016020">
    <property type="term" value="C:membrane"/>
    <property type="evidence" value="ECO:0007669"/>
    <property type="project" value="InterPro"/>
</dbReference>
<dbReference type="Gene3D" id="3.40.50.11350">
    <property type="match status" value="1"/>
</dbReference>
<evidence type="ECO:0000256" key="1">
    <source>
        <dbReference type="ARBA" id="ARBA00022676"/>
    </source>
</evidence>
<dbReference type="Pfam" id="PF01531">
    <property type="entry name" value="Glyco_transf_11"/>
    <property type="match status" value="1"/>
</dbReference>
<dbReference type="PANTHER" id="PTHR11927">
    <property type="entry name" value="GALACTOSIDE 2-L-FUCOSYLTRANSFERASE"/>
    <property type="match status" value="1"/>
</dbReference>
<keyword evidence="2 3" id="KW-0808">Transferase</keyword>
<dbReference type="Proteomes" id="UP000203902">
    <property type="component" value="Segment"/>
</dbReference>
<dbReference type="GeneID" id="30308282"/>
<dbReference type="RefSeq" id="YP_009323161.1">
    <property type="nucleotide sequence ID" value="NC_031927.1"/>
</dbReference>